<dbReference type="InterPro" id="IPR007492">
    <property type="entry name" value="LytTR_DNA-bd_dom"/>
</dbReference>
<reference evidence="6 7" key="1">
    <citation type="submission" date="2019-11" db="EMBL/GenBank/DDBJ databases">
        <title>Lactobacillus sp. nov. CRM56-3, isolated from fermented tea leaves.</title>
        <authorList>
            <person name="Phuengjayaem S."/>
            <person name="Tanasupawat S."/>
        </authorList>
    </citation>
    <scope>NUCLEOTIDE SEQUENCE [LARGE SCALE GENOMIC DNA]</scope>
    <source>
        <strain evidence="6 7">CRM56-3</strain>
    </source>
</reference>
<evidence type="ECO:0000256" key="1">
    <source>
        <dbReference type="ARBA" id="ARBA00022490"/>
    </source>
</evidence>
<evidence type="ECO:0000313" key="7">
    <source>
        <dbReference type="Proteomes" id="UP000466388"/>
    </source>
</evidence>
<evidence type="ECO:0000256" key="2">
    <source>
        <dbReference type="ARBA" id="ARBA00023015"/>
    </source>
</evidence>
<evidence type="ECO:0000256" key="4">
    <source>
        <dbReference type="ARBA" id="ARBA00023163"/>
    </source>
</evidence>
<dbReference type="GO" id="GO:0003677">
    <property type="term" value="F:DNA binding"/>
    <property type="evidence" value="ECO:0007669"/>
    <property type="project" value="UniProtKB-KW"/>
</dbReference>
<dbReference type="RefSeq" id="WP_155431534.1">
    <property type="nucleotide sequence ID" value="NZ_WNJO01000006.1"/>
</dbReference>
<comment type="caution">
    <text evidence="6">The sequence shown here is derived from an EMBL/GenBank/DDBJ whole genome shotgun (WGS) entry which is preliminary data.</text>
</comment>
<dbReference type="Proteomes" id="UP000466388">
    <property type="component" value="Unassembled WGS sequence"/>
</dbReference>
<keyword evidence="7" id="KW-1185">Reference proteome</keyword>
<evidence type="ECO:0000313" key="6">
    <source>
        <dbReference type="EMBL" id="MTV82258.1"/>
    </source>
</evidence>
<organism evidence="6 7">
    <name type="scientific">Secundilactobacillus folii</name>
    <dbReference type="NCBI Taxonomy" id="2678357"/>
    <lineage>
        <taxon>Bacteria</taxon>
        <taxon>Bacillati</taxon>
        <taxon>Bacillota</taxon>
        <taxon>Bacilli</taxon>
        <taxon>Lactobacillales</taxon>
        <taxon>Lactobacillaceae</taxon>
        <taxon>Secundilactobacillus</taxon>
    </lineage>
</organism>
<gene>
    <name evidence="6" type="ORF">GM612_06285</name>
</gene>
<keyword evidence="2" id="KW-0805">Transcription regulation</keyword>
<keyword evidence="1" id="KW-0963">Cytoplasm</keyword>
<feature type="domain" description="HTH LytTR-type" evidence="5">
    <location>
        <begin position="44"/>
        <end position="147"/>
    </location>
</feature>
<proteinExistence type="predicted"/>
<accession>A0A7X2XWK4</accession>
<name>A0A7X2XWK4_9LACO</name>
<protein>
    <recommendedName>
        <fullName evidence="5">HTH LytTR-type domain-containing protein</fullName>
    </recommendedName>
</protein>
<evidence type="ECO:0000259" key="5">
    <source>
        <dbReference type="PROSITE" id="PS50930"/>
    </source>
</evidence>
<sequence length="147" mass="16747">MNVIFNLAEKFAKPFISINAQKESRELVALSVAIDRVVNQLTIIGYADGKQTVIPFYQITRFYTQGKHVVCETGDGAYKIHERMYELRERLAGTDLIPVSNAEIVNKTVIKSFQLTKSGSYQINLTNGDTTFSSRRFVKYIREAFLK</sequence>
<keyword evidence="3" id="KW-0238">DNA-binding</keyword>
<dbReference type="Gene3D" id="2.40.50.1020">
    <property type="entry name" value="LytTr DNA-binding domain"/>
    <property type="match status" value="1"/>
</dbReference>
<evidence type="ECO:0000256" key="3">
    <source>
        <dbReference type="ARBA" id="ARBA00023125"/>
    </source>
</evidence>
<keyword evidence="4" id="KW-0804">Transcription</keyword>
<dbReference type="InterPro" id="IPR046947">
    <property type="entry name" value="LytR-like"/>
</dbReference>
<dbReference type="SMART" id="SM00850">
    <property type="entry name" value="LytTR"/>
    <property type="match status" value="1"/>
</dbReference>
<dbReference type="GO" id="GO:0000156">
    <property type="term" value="F:phosphorelay response regulator activity"/>
    <property type="evidence" value="ECO:0007669"/>
    <property type="project" value="InterPro"/>
</dbReference>
<dbReference type="PROSITE" id="PS50930">
    <property type="entry name" value="HTH_LYTTR"/>
    <property type="match status" value="1"/>
</dbReference>
<dbReference type="EMBL" id="WNJO01000006">
    <property type="protein sequence ID" value="MTV82258.1"/>
    <property type="molecule type" value="Genomic_DNA"/>
</dbReference>
<dbReference type="PANTHER" id="PTHR37299:SF2">
    <property type="entry name" value="HTH LYTTR-TYPE DOMAIN-CONTAINING PROTEIN"/>
    <property type="match status" value="1"/>
</dbReference>
<dbReference type="PANTHER" id="PTHR37299">
    <property type="entry name" value="TRANSCRIPTIONAL REGULATOR-RELATED"/>
    <property type="match status" value="1"/>
</dbReference>
<dbReference type="Pfam" id="PF04397">
    <property type="entry name" value="LytTR"/>
    <property type="match status" value="1"/>
</dbReference>
<dbReference type="AlphaFoldDB" id="A0A7X2XWK4"/>